<dbReference type="Pfam" id="PF08666">
    <property type="entry name" value="SAF"/>
    <property type="match status" value="1"/>
</dbReference>
<proteinExistence type="predicted"/>
<feature type="domain" description="SAF" evidence="1">
    <location>
        <begin position="40"/>
        <end position="101"/>
    </location>
</feature>
<dbReference type="CDD" id="cd11614">
    <property type="entry name" value="SAF_CpaB_FlgA_like"/>
    <property type="match status" value="1"/>
</dbReference>
<dbReference type="InterPro" id="IPR031571">
    <property type="entry name" value="RcpC_dom"/>
</dbReference>
<dbReference type="InterPro" id="IPR006311">
    <property type="entry name" value="TAT_signal"/>
</dbReference>
<organism evidence="2 3">
    <name type="scientific">Sphaerisporangium rufum</name>
    <dbReference type="NCBI Taxonomy" id="1381558"/>
    <lineage>
        <taxon>Bacteria</taxon>
        <taxon>Bacillati</taxon>
        <taxon>Actinomycetota</taxon>
        <taxon>Actinomycetes</taxon>
        <taxon>Streptosporangiales</taxon>
        <taxon>Streptosporangiaceae</taxon>
        <taxon>Sphaerisporangium</taxon>
    </lineage>
</organism>
<dbReference type="InterPro" id="IPR017592">
    <property type="entry name" value="Pilus_assmbl_Flp-typ_CpaB"/>
</dbReference>
<dbReference type="Proteomes" id="UP000655287">
    <property type="component" value="Unassembled WGS sequence"/>
</dbReference>
<reference evidence="2" key="1">
    <citation type="submission" date="2021-01" db="EMBL/GenBank/DDBJ databases">
        <title>Whole genome shotgun sequence of Sphaerisporangium rufum NBRC 109079.</title>
        <authorList>
            <person name="Komaki H."/>
            <person name="Tamura T."/>
        </authorList>
    </citation>
    <scope>NUCLEOTIDE SEQUENCE</scope>
    <source>
        <strain evidence="2">NBRC 109079</strain>
    </source>
</reference>
<keyword evidence="3" id="KW-1185">Reference proteome</keyword>
<sequence length="212" mass="22165">MPIVLRALRIINRRRRLLAAALAAAALACAGLAIRPVPSREVLAAARDLTPGVLRATDLTMVRLPEQAVPDGALTSRTRATGRILAAPLRRGEPLTNARLLGPGLVDAYGPGTRATPIRVTDAASARLLRTGDVIDVIAAAPRWDDNVEARTATVAEAVRVILPPVTARDTESEPGESGALVVLATTGYQAIRLAQAAAGSRLSITIHGQPH</sequence>
<dbReference type="RefSeq" id="WP_203993522.1">
    <property type="nucleotide sequence ID" value="NZ_BOOU01000096.1"/>
</dbReference>
<dbReference type="Pfam" id="PF16976">
    <property type="entry name" value="RcpC"/>
    <property type="match status" value="1"/>
</dbReference>
<accession>A0A919R8H8</accession>
<gene>
    <name evidence="2" type="ORF">Sru01_63460</name>
</gene>
<evidence type="ECO:0000313" key="2">
    <source>
        <dbReference type="EMBL" id="GII81364.1"/>
    </source>
</evidence>
<evidence type="ECO:0000259" key="1">
    <source>
        <dbReference type="SMART" id="SM00858"/>
    </source>
</evidence>
<dbReference type="PROSITE" id="PS51318">
    <property type="entry name" value="TAT"/>
    <property type="match status" value="1"/>
</dbReference>
<name>A0A919R8H8_9ACTN</name>
<protein>
    <recommendedName>
        <fullName evidence="1">SAF domain-containing protein</fullName>
    </recommendedName>
</protein>
<dbReference type="AlphaFoldDB" id="A0A919R8H8"/>
<dbReference type="EMBL" id="BOOU01000096">
    <property type="protein sequence ID" value="GII81364.1"/>
    <property type="molecule type" value="Genomic_DNA"/>
</dbReference>
<dbReference type="PROSITE" id="PS51257">
    <property type="entry name" value="PROKAR_LIPOPROTEIN"/>
    <property type="match status" value="1"/>
</dbReference>
<dbReference type="SMART" id="SM00858">
    <property type="entry name" value="SAF"/>
    <property type="match status" value="1"/>
</dbReference>
<comment type="caution">
    <text evidence="2">The sequence shown here is derived from an EMBL/GenBank/DDBJ whole genome shotgun (WGS) entry which is preliminary data.</text>
</comment>
<dbReference type="InterPro" id="IPR013974">
    <property type="entry name" value="SAF"/>
</dbReference>
<evidence type="ECO:0000313" key="3">
    <source>
        <dbReference type="Proteomes" id="UP000655287"/>
    </source>
</evidence>
<dbReference type="NCBIfam" id="TIGR03177">
    <property type="entry name" value="pilus_cpaB"/>
    <property type="match status" value="1"/>
</dbReference>